<name>A0ABD2ZT32_9GENT</name>
<dbReference type="EMBL" id="JBJUIK010000007">
    <property type="protein sequence ID" value="KAL3522586.1"/>
    <property type="molecule type" value="Genomic_DNA"/>
</dbReference>
<organism evidence="2 3">
    <name type="scientific">Cinchona calisaya</name>
    <dbReference type="NCBI Taxonomy" id="153742"/>
    <lineage>
        <taxon>Eukaryota</taxon>
        <taxon>Viridiplantae</taxon>
        <taxon>Streptophyta</taxon>
        <taxon>Embryophyta</taxon>
        <taxon>Tracheophyta</taxon>
        <taxon>Spermatophyta</taxon>
        <taxon>Magnoliopsida</taxon>
        <taxon>eudicotyledons</taxon>
        <taxon>Gunneridae</taxon>
        <taxon>Pentapetalae</taxon>
        <taxon>asterids</taxon>
        <taxon>lamiids</taxon>
        <taxon>Gentianales</taxon>
        <taxon>Rubiaceae</taxon>
        <taxon>Cinchonoideae</taxon>
        <taxon>Cinchoneae</taxon>
        <taxon>Cinchona</taxon>
    </lineage>
</organism>
<accession>A0ABD2ZT32</accession>
<evidence type="ECO:0000313" key="3">
    <source>
        <dbReference type="Proteomes" id="UP001630127"/>
    </source>
</evidence>
<gene>
    <name evidence="2" type="ORF">ACH5RR_015420</name>
</gene>
<reference evidence="2 3" key="1">
    <citation type="submission" date="2024-11" db="EMBL/GenBank/DDBJ databases">
        <title>A near-complete genome assembly of Cinchona calisaya.</title>
        <authorList>
            <person name="Lian D.C."/>
            <person name="Zhao X.W."/>
            <person name="Wei L."/>
        </authorList>
    </citation>
    <scope>NUCLEOTIDE SEQUENCE [LARGE SCALE GENOMIC DNA]</scope>
    <source>
        <tissue evidence="2">Nenye</tissue>
    </source>
</reference>
<feature type="region of interest" description="Disordered" evidence="1">
    <location>
        <begin position="20"/>
        <end position="42"/>
    </location>
</feature>
<comment type="caution">
    <text evidence="2">The sequence shown here is derived from an EMBL/GenBank/DDBJ whole genome shotgun (WGS) entry which is preliminary data.</text>
</comment>
<evidence type="ECO:0000256" key="1">
    <source>
        <dbReference type="SAM" id="MobiDB-lite"/>
    </source>
</evidence>
<dbReference type="Proteomes" id="UP001630127">
    <property type="component" value="Unassembled WGS sequence"/>
</dbReference>
<dbReference type="AlphaFoldDB" id="A0ABD2ZT32"/>
<keyword evidence="3" id="KW-1185">Reference proteome</keyword>
<evidence type="ECO:0000313" key="2">
    <source>
        <dbReference type="EMBL" id="KAL3522586.1"/>
    </source>
</evidence>
<protein>
    <submittedName>
        <fullName evidence="2">Uncharacterized protein</fullName>
    </submittedName>
</protein>
<sequence length="67" mass="7673">MTRLEPSPSKVMDSEILEKEAKEQEVDQGSSCNGTKIEEAKQRAVVSRMDKNSLDEFFKKKAILKRE</sequence>
<proteinExistence type="predicted"/>